<feature type="binding site" description="via carbamate group" evidence="1">
    <location>
        <position position="164"/>
    </location>
    <ligand>
        <name>Zn(2+)</name>
        <dbReference type="ChEBI" id="CHEBI:29105"/>
        <label>1</label>
    </ligand>
</feature>
<sequence>MSYDLILKGGRVLDPAQGLDGVADVAFAGGKVAAIEPRIAAANGADVRDVSGRIVTPGFIDLHTHVYWGGTSLGVDATDFARRSGVTTLIDAGSAGPGNFKGFLKHVIEPSEPRILAYIHVSFAGIYAFSKRIMVGESSDMRLMSPADAVEVANANRDTIVGIKVRVGRNASGTSGIAPLDIALQVAEEVSMPLMVHIDEPPPNYEDVLARLRPGDTLTHCFRPFPNSPITGQGAIKTAVLEARKRGVLFDVGHGMGSFSFKVARAMLDAGFMPDTISSDVHSLNLEGPVFDQATTLSKFLCLGTSLTDVIRATTANAAAAIRRPELGTLRPGSAGDATIFTVGDGSFPYTDSTGERMNGNKRILIEGMALGGHWWHPAGNL</sequence>
<dbReference type="GO" id="GO:0046872">
    <property type="term" value="F:metal ion binding"/>
    <property type="evidence" value="ECO:0007669"/>
    <property type="project" value="UniProtKB-KW"/>
</dbReference>
<keyword evidence="6" id="KW-1185">Reference proteome</keyword>
<accession>A0A371B3P1</accession>
<name>A0A371B3P1_9BRAD</name>
<feature type="binding site" evidence="1">
    <location>
        <position position="197"/>
    </location>
    <ligand>
        <name>Zn(2+)</name>
        <dbReference type="ChEBI" id="CHEBI:29105"/>
        <label>2</label>
    </ligand>
</feature>
<keyword evidence="1" id="KW-0479">Metal-binding</keyword>
<feature type="site" description="Transition state stabilizer" evidence="3">
    <location>
        <position position="166"/>
    </location>
</feature>
<evidence type="ECO:0000259" key="4">
    <source>
        <dbReference type="Pfam" id="PF01979"/>
    </source>
</evidence>
<dbReference type="PANTHER" id="PTHR42717">
    <property type="entry name" value="DIHYDROOROTASE-RELATED"/>
    <property type="match status" value="1"/>
</dbReference>
<dbReference type="Proteomes" id="UP000263993">
    <property type="component" value="Unassembled WGS sequence"/>
</dbReference>
<dbReference type="InterPro" id="IPR011059">
    <property type="entry name" value="Metal-dep_hydrolase_composite"/>
</dbReference>
<dbReference type="AlphaFoldDB" id="A0A371B3P1"/>
<dbReference type="Gene3D" id="3.20.20.140">
    <property type="entry name" value="Metal-dependent hydrolases"/>
    <property type="match status" value="1"/>
</dbReference>
<feature type="modified residue" description="N6-carboxylysine" evidence="2">
    <location>
        <position position="164"/>
    </location>
</feature>
<dbReference type="EMBL" id="QRGO01000002">
    <property type="protein sequence ID" value="RDV02081.1"/>
    <property type="molecule type" value="Genomic_DNA"/>
</dbReference>
<evidence type="ECO:0000256" key="1">
    <source>
        <dbReference type="PIRSR" id="PIRSR039004-1"/>
    </source>
</evidence>
<dbReference type="Gene3D" id="2.30.40.10">
    <property type="entry name" value="Urease, subunit C, domain 1"/>
    <property type="match status" value="1"/>
</dbReference>
<dbReference type="SUPFAM" id="SSF51556">
    <property type="entry name" value="Metallo-dependent hydrolases"/>
    <property type="match status" value="1"/>
</dbReference>
<comment type="caution">
    <text evidence="5">The sequence shown here is derived from an EMBL/GenBank/DDBJ whole genome shotgun (WGS) entry which is preliminary data.</text>
</comment>
<keyword evidence="1" id="KW-0862">Zinc</keyword>
<dbReference type="InterPro" id="IPR006680">
    <property type="entry name" value="Amidohydro-rel"/>
</dbReference>
<dbReference type="RefSeq" id="WP_115518202.1">
    <property type="nucleotide sequence ID" value="NZ_QRGO01000002.1"/>
</dbReference>
<dbReference type="PIRSF" id="PIRSF039004">
    <property type="entry name" value="ADE_EF_0837"/>
    <property type="match status" value="1"/>
</dbReference>
<reference evidence="6" key="1">
    <citation type="submission" date="2018-08" db="EMBL/GenBank/DDBJ databases">
        <authorList>
            <person name="Kim S.-J."/>
            <person name="Jung G.-Y."/>
        </authorList>
    </citation>
    <scope>NUCLEOTIDE SEQUENCE [LARGE SCALE GENOMIC DNA]</scope>
    <source>
        <strain evidence="6">GY_H</strain>
    </source>
</reference>
<feature type="binding site" evidence="1">
    <location>
        <position position="220"/>
    </location>
    <ligand>
        <name>Zn(2+)</name>
        <dbReference type="ChEBI" id="CHEBI:29105"/>
        <label>2</label>
    </ligand>
</feature>
<protein>
    <submittedName>
        <fullName evidence="5">Amidohydrolase/deacetylase family metallohydrolase</fullName>
    </submittedName>
</protein>
<evidence type="ECO:0000256" key="2">
    <source>
        <dbReference type="PIRSR" id="PIRSR039004-2"/>
    </source>
</evidence>
<evidence type="ECO:0000256" key="3">
    <source>
        <dbReference type="PIRSR" id="PIRSR039004-3"/>
    </source>
</evidence>
<dbReference type="NCBIfam" id="NF006689">
    <property type="entry name" value="PRK09237.1"/>
    <property type="match status" value="1"/>
</dbReference>
<evidence type="ECO:0000313" key="5">
    <source>
        <dbReference type="EMBL" id="RDV02081.1"/>
    </source>
</evidence>
<dbReference type="PANTHER" id="PTHR42717:SF1">
    <property type="entry name" value="IMIDAZOLONEPROPIONASE AND RELATED AMIDOHYDROLASES"/>
    <property type="match status" value="1"/>
</dbReference>
<dbReference type="GO" id="GO:0016810">
    <property type="term" value="F:hydrolase activity, acting on carbon-nitrogen (but not peptide) bonds"/>
    <property type="evidence" value="ECO:0007669"/>
    <property type="project" value="InterPro"/>
</dbReference>
<feature type="domain" description="Amidohydrolase-related" evidence="4">
    <location>
        <begin position="54"/>
        <end position="210"/>
    </location>
</feature>
<gene>
    <name evidence="5" type="ORF">DXH78_15895</name>
</gene>
<evidence type="ECO:0000313" key="6">
    <source>
        <dbReference type="Proteomes" id="UP000263993"/>
    </source>
</evidence>
<feature type="binding site" evidence="1">
    <location>
        <position position="65"/>
    </location>
    <ligand>
        <name>Zn(2+)</name>
        <dbReference type="ChEBI" id="CHEBI:29105"/>
        <label>1</label>
    </ligand>
</feature>
<dbReference type="InterPro" id="IPR032466">
    <property type="entry name" value="Metal_Hydrolase"/>
</dbReference>
<dbReference type="GO" id="GO:0019213">
    <property type="term" value="F:deacetylase activity"/>
    <property type="evidence" value="ECO:0007669"/>
    <property type="project" value="InterPro"/>
</dbReference>
<feature type="binding site" evidence="1">
    <location>
        <position position="63"/>
    </location>
    <ligand>
        <name>Zn(2+)</name>
        <dbReference type="ChEBI" id="CHEBI:29105"/>
        <label>1</label>
    </ligand>
</feature>
<keyword evidence="5" id="KW-0378">Hydrolase</keyword>
<dbReference type="InterPro" id="IPR020043">
    <property type="entry name" value="Deacetylase_Atu3266-like"/>
</dbReference>
<feature type="binding site" evidence="1">
    <location>
        <position position="280"/>
    </location>
    <ligand>
        <name>Zn(2+)</name>
        <dbReference type="ChEBI" id="CHEBI:29105"/>
        <label>1</label>
    </ligand>
</feature>
<dbReference type="SUPFAM" id="SSF51338">
    <property type="entry name" value="Composite domain of metallo-dependent hydrolases"/>
    <property type="match status" value="1"/>
</dbReference>
<feature type="binding site" description="via carbamate group" evidence="1">
    <location>
        <position position="164"/>
    </location>
    <ligand>
        <name>Zn(2+)</name>
        <dbReference type="ChEBI" id="CHEBI:29105"/>
        <label>2</label>
    </ligand>
</feature>
<proteinExistence type="predicted"/>
<organism evidence="5 6">
    <name type="scientific">Undibacter mobilis</name>
    <dbReference type="NCBI Taxonomy" id="2292256"/>
    <lineage>
        <taxon>Bacteria</taxon>
        <taxon>Pseudomonadati</taxon>
        <taxon>Pseudomonadota</taxon>
        <taxon>Alphaproteobacteria</taxon>
        <taxon>Hyphomicrobiales</taxon>
        <taxon>Nitrobacteraceae</taxon>
        <taxon>Undibacter</taxon>
    </lineage>
</organism>
<dbReference type="Pfam" id="PF01979">
    <property type="entry name" value="Amidohydro_1"/>
    <property type="match status" value="1"/>
</dbReference>
<dbReference type="OrthoDB" id="9807210at2"/>